<dbReference type="PANTHER" id="PTHR43076:SF1">
    <property type="entry name" value="LIPOYL SYNTHASE 2"/>
    <property type="match status" value="1"/>
</dbReference>
<dbReference type="InterPro" id="IPR045567">
    <property type="entry name" value="CofH/MnqC-like_C"/>
</dbReference>
<dbReference type="PANTHER" id="PTHR43076">
    <property type="entry name" value="FO SYNTHASE (COFH)"/>
    <property type="match status" value="1"/>
</dbReference>
<keyword evidence="2 6" id="KW-0949">S-adenosyl-L-methionine</keyword>
<dbReference type="SFLD" id="SFLDG01064">
    <property type="entry name" value="F420__menaquinone_cofactor_bio"/>
    <property type="match status" value="1"/>
</dbReference>
<dbReference type="EC" id="1.21.98.1" evidence="9"/>
<feature type="binding site" evidence="7">
    <location>
        <position position="262"/>
    </location>
    <ligand>
        <name>S-adenosyl-L-methionine</name>
        <dbReference type="ChEBI" id="CHEBI:59789"/>
    </ligand>
</feature>
<comment type="caution">
    <text evidence="9">The sequence shown here is derived from an EMBL/GenBank/DDBJ whole genome shotgun (WGS) entry which is preliminary data.</text>
</comment>
<dbReference type="SUPFAM" id="SSF102114">
    <property type="entry name" value="Radical SAM enzymes"/>
    <property type="match status" value="1"/>
</dbReference>
<dbReference type="GO" id="GO:0016491">
    <property type="term" value="F:oxidoreductase activity"/>
    <property type="evidence" value="ECO:0007669"/>
    <property type="project" value="UniProtKB-KW"/>
</dbReference>
<keyword evidence="5 6" id="KW-0411">Iron-sulfur</keyword>
<dbReference type="InterPro" id="IPR058240">
    <property type="entry name" value="rSAM_sf"/>
</dbReference>
<feature type="binding site" evidence="6">
    <location>
        <position position="78"/>
    </location>
    <ligand>
        <name>[4Fe-4S] cluster</name>
        <dbReference type="ChEBI" id="CHEBI:49883"/>
        <note>4Fe-4S-S-AdoMet</note>
    </ligand>
</feature>
<keyword evidence="1 6" id="KW-0004">4Fe-4S</keyword>
<dbReference type="SFLD" id="SFLDS00029">
    <property type="entry name" value="Radical_SAM"/>
    <property type="match status" value="1"/>
</dbReference>
<gene>
    <name evidence="9" type="ORF">HNQ61_000028</name>
</gene>
<evidence type="ECO:0000313" key="9">
    <source>
        <dbReference type="EMBL" id="MBB6068417.1"/>
    </source>
</evidence>
<keyword evidence="9" id="KW-0560">Oxidoreductase</keyword>
<dbReference type="SMART" id="SM00729">
    <property type="entry name" value="Elp3"/>
    <property type="match status" value="1"/>
</dbReference>
<dbReference type="Gene3D" id="3.20.20.70">
    <property type="entry name" value="Aldolase class I"/>
    <property type="match status" value="1"/>
</dbReference>
<evidence type="ECO:0000256" key="3">
    <source>
        <dbReference type="ARBA" id="ARBA00022723"/>
    </source>
</evidence>
<keyword evidence="10" id="KW-1185">Reference proteome</keyword>
<sequence length="370" mass="41749">MVPETGLEIDSSMAAVGAKVARGERITVDDAHLLWTHASDEELKRLASLVRARYHDPKRATYMVMRIINYTNVCVAQCDYCAFYVLPNQEGGYVMTREDVFAKIDELLELGGDLVGFNGGFNPKLPLHYYADLFSAVRERYGDKVEFYALTIAEFMFLADRANLSFADTAARLRDAGVHWITGGGSEILTEDFRKRHAKFKYTVREYLEAQKAVVDAGLRTTATMVIGFDETLEERLEHLDRTRTLQDACLADGHDGIFSFLSWTYKPYGTALGGREITPQEYWRNIALSRIFLDNVKHIRTSVLTLNEDAFRALEYGADDFDLPVEDEVTQKAGATIDRDLDRLLTVPRAMGYEVEYRHAARPPAVAAA</sequence>
<evidence type="ECO:0000256" key="7">
    <source>
        <dbReference type="PIRSR" id="PIRSR004762-2"/>
    </source>
</evidence>
<dbReference type="GO" id="GO:0046872">
    <property type="term" value="F:metal ion binding"/>
    <property type="evidence" value="ECO:0007669"/>
    <property type="project" value="UniProtKB-KW"/>
</dbReference>
<dbReference type="RefSeq" id="WP_205762122.1">
    <property type="nucleotide sequence ID" value="NZ_JABDTL010000002.1"/>
</dbReference>
<evidence type="ECO:0000259" key="8">
    <source>
        <dbReference type="PROSITE" id="PS51918"/>
    </source>
</evidence>
<dbReference type="PIRSF" id="PIRSF004762">
    <property type="entry name" value="CHP00423"/>
    <property type="match status" value="1"/>
</dbReference>
<evidence type="ECO:0000256" key="1">
    <source>
        <dbReference type="ARBA" id="ARBA00022485"/>
    </source>
</evidence>
<proteinExistence type="predicted"/>
<keyword evidence="3" id="KW-0479">Metal-binding</keyword>
<protein>
    <submittedName>
        <fullName evidence="9">Cyclic dehypoxanthinyl futalosine synthase</fullName>
        <ecNumber evidence="9">1.21.98.1</ecNumber>
    </submittedName>
</protein>
<dbReference type="GO" id="GO:0051539">
    <property type="term" value="F:4 iron, 4 sulfur cluster binding"/>
    <property type="evidence" value="ECO:0007669"/>
    <property type="project" value="UniProtKB-KW"/>
</dbReference>
<evidence type="ECO:0000256" key="6">
    <source>
        <dbReference type="PIRSR" id="PIRSR004762-1"/>
    </source>
</evidence>
<evidence type="ECO:0000313" key="10">
    <source>
        <dbReference type="Proteomes" id="UP000582837"/>
    </source>
</evidence>
<evidence type="ECO:0000256" key="5">
    <source>
        <dbReference type="ARBA" id="ARBA00023014"/>
    </source>
</evidence>
<dbReference type="InterPro" id="IPR007197">
    <property type="entry name" value="rSAM"/>
</dbReference>
<feature type="domain" description="Radical SAM core" evidence="8">
    <location>
        <begin position="60"/>
        <end position="305"/>
    </location>
</feature>
<dbReference type="EMBL" id="JACHIA010000001">
    <property type="protein sequence ID" value="MBB6068417.1"/>
    <property type="molecule type" value="Genomic_DNA"/>
</dbReference>
<feature type="binding site" evidence="7">
    <location>
        <position position="187"/>
    </location>
    <ligand>
        <name>S-adenosyl-L-methionine</name>
        <dbReference type="ChEBI" id="CHEBI:59789"/>
    </ligand>
</feature>
<dbReference type="Pfam" id="PF19288">
    <property type="entry name" value="CofH_C"/>
    <property type="match status" value="1"/>
</dbReference>
<organism evidence="9 10">
    <name type="scientific">Longimicrobium terrae</name>
    <dbReference type="NCBI Taxonomy" id="1639882"/>
    <lineage>
        <taxon>Bacteria</taxon>
        <taxon>Pseudomonadati</taxon>
        <taxon>Gemmatimonadota</taxon>
        <taxon>Longimicrobiia</taxon>
        <taxon>Longimicrobiales</taxon>
        <taxon>Longimicrobiaceae</taxon>
        <taxon>Longimicrobium</taxon>
    </lineage>
</organism>
<dbReference type="InterPro" id="IPR006638">
    <property type="entry name" value="Elp3/MiaA/NifB-like_rSAM"/>
</dbReference>
<dbReference type="InterPro" id="IPR013785">
    <property type="entry name" value="Aldolase_TIM"/>
</dbReference>
<dbReference type="PROSITE" id="PS51918">
    <property type="entry name" value="RADICAL_SAM"/>
    <property type="match status" value="1"/>
</dbReference>
<comment type="cofactor">
    <cofactor evidence="6">
        <name>[4Fe-4S] cluster</name>
        <dbReference type="ChEBI" id="CHEBI:49883"/>
    </cofactor>
    <text evidence="6">Binds 1 [4Fe-4S] cluster. The cluster is coordinated with 3 cysteines and an exchangeable S-adenosyl-L-methionine.</text>
</comment>
<keyword evidence="4 6" id="KW-0408">Iron</keyword>
<feature type="binding site" evidence="6">
    <location>
        <position position="81"/>
    </location>
    <ligand>
        <name>[4Fe-4S] cluster</name>
        <dbReference type="ChEBI" id="CHEBI:49883"/>
        <note>4Fe-4S-S-AdoMet</note>
    </ligand>
</feature>
<feature type="binding site" evidence="7">
    <location>
        <position position="303"/>
    </location>
    <ligand>
        <name>(3R)-3-methyl-D-ornithine</name>
        <dbReference type="ChEBI" id="CHEBI:64642"/>
    </ligand>
</feature>
<dbReference type="CDD" id="cd01335">
    <property type="entry name" value="Radical_SAM"/>
    <property type="match status" value="1"/>
</dbReference>
<feature type="binding site" evidence="6">
    <location>
        <position position="74"/>
    </location>
    <ligand>
        <name>[4Fe-4S] cluster</name>
        <dbReference type="ChEBI" id="CHEBI:49883"/>
        <note>4Fe-4S-S-AdoMet</note>
    </ligand>
</feature>
<accession>A0A841GIN8</accession>
<dbReference type="InterPro" id="IPR034405">
    <property type="entry name" value="F420"/>
</dbReference>
<dbReference type="GO" id="GO:0044689">
    <property type="term" value="F:7,8-didemethyl-8-hydroxy-5-deazariboflavin synthase activity"/>
    <property type="evidence" value="ECO:0007669"/>
    <property type="project" value="TreeGrafter"/>
</dbReference>
<dbReference type="AlphaFoldDB" id="A0A841GIN8"/>
<evidence type="ECO:0000256" key="4">
    <source>
        <dbReference type="ARBA" id="ARBA00023004"/>
    </source>
</evidence>
<dbReference type="SFLD" id="SFLDG01389">
    <property type="entry name" value="menaquinone_synthsis_involved"/>
    <property type="match status" value="1"/>
</dbReference>
<name>A0A841GIN8_9BACT</name>
<evidence type="ECO:0000256" key="2">
    <source>
        <dbReference type="ARBA" id="ARBA00022691"/>
    </source>
</evidence>
<dbReference type="Proteomes" id="UP000582837">
    <property type="component" value="Unassembled WGS sequence"/>
</dbReference>
<dbReference type="Pfam" id="PF04055">
    <property type="entry name" value="Radical_SAM"/>
    <property type="match status" value="1"/>
</dbReference>
<reference evidence="9 10" key="1">
    <citation type="submission" date="2020-08" db="EMBL/GenBank/DDBJ databases">
        <title>Genomic Encyclopedia of Type Strains, Phase IV (KMG-IV): sequencing the most valuable type-strain genomes for metagenomic binning, comparative biology and taxonomic classification.</title>
        <authorList>
            <person name="Goeker M."/>
        </authorList>
    </citation>
    <scope>NUCLEOTIDE SEQUENCE [LARGE SCALE GENOMIC DNA]</scope>
    <source>
        <strain evidence="9 10">DSM 29007</strain>
    </source>
</reference>